<keyword evidence="3" id="KW-1003">Cell membrane</keyword>
<evidence type="ECO:0000256" key="2">
    <source>
        <dbReference type="ARBA" id="ARBA00010488"/>
    </source>
</evidence>
<dbReference type="GO" id="GO:0019350">
    <property type="term" value="P:teichoic acid biosynthetic process"/>
    <property type="evidence" value="ECO:0007669"/>
    <property type="project" value="UniProtKB-KW"/>
</dbReference>
<dbReference type="PANTHER" id="PTHR37316:SF3">
    <property type="entry name" value="TEICHOIC ACID GLYCEROL-PHOSPHATE TRANSFERASE"/>
    <property type="match status" value="1"/>
</dbReference>
<evidence type="ECO:0000256" key="5">
    <source>
        <dbReference type="ARBA" id="ARBA00022944"/>
    </source>
</evidence>
<gene>
    <name evidence="7" type="ORF">CIK83_16160</name>
</gene>
<evidence type="ECO:0000313" key="7">
    <source>
        <dbReference type="EMBL" id="RCS69139.1"/>
    </source>
</evidence>
<protein>
    <submittedName>
        <fullName evidence="7">Teichoic acid biosynthesis protein F</fullName>
    </submittedName>
</protein>
<keyword evidence="5" id="KW-0777">Teichoic acid biosynthesis</keyword>
<accession>A0A368LG49</accession>
<keyword evidence="8" id="KW-1185">Reference proteome</keyword>
<keyword evidence="4" id="KW-0808">Transferase</keyword>
<dbReference type="PANTHER" id="PTHR37316">
    <property type="entry name" value="TEICHOIC ACID GLYCEROL-PHOSPHATE PRIMASE"/>
    <property type="match status" value="1"/>
</dbReference>
<reference evidence="7 8" key="1">
    <citation type="journal article" date="2017" name="Elife">
        <title>Extensive horizontal gene transfer in cheese-associated bacteria.</title>
        <authorList>
            <person name="Bonham K.S."/>
            <person name="Wolfe B.E."/>
            <person name="Dutton R.J."/>
        </authorList>
    </citation>
    <scope>NUCLEOTIDE SEQUENCE [LARGE SCALE GENOMIC DNA]</scope>
    <source>
        <strain evidence="7 8">JB196</strain>
    </source>
</reference>
<name>A0A368LG49_9VIBR</name>
<dbReference type="GO" id="GO:0005886">
    <property type="term" value="C:plasma membrane"/>
    <property type="evidence" value="ECO:0007669"/>
    <property type="project" value="UniProtKB-SubCell"/>
</dbReference>
<comment type="caution">
    <text evidence="7">The sequence shown here is derived from an EMBL/GenBank/DDBJ whole genome shotgun (WGS) entry which is preliminary data.</text>
</comment>
<evidence type="ECO:0000313" key="8">
    <source>
        <dbReference type="Proteomes" id="UP000252479"/>
    </source>
</evidence>
<dbReference type="Gene3D" id="3.40.50.12580">
    <property type="match status" value="1"/>
</dbReference>
<dbReference type="InterPro" id="IPR007554">
    <property type="entry name" value="Glycerophosphate_synth"/>
</dbReference>
<dbReference type="Gene3D" id="3.40.50.11820">
    <property type="match status" value="1"/>
</dbReference>
<proteinExistence type="inferred from homology"/>
<dbReference type="EMBL" id="QPGL01000003">
    <property type="protein sequence ID" value="RCS69139.1"/>
    <property type="molecule type" value="Genomic_DNA"/>
</dbReference>
<comment type="subcellular location">
    <subcellularLocation>
        <location evidence="1">Cell membrane</location>
        <topology evidence="1">Peripheral membrane protein</topology>
    </subcellularLocation>
</comment>
<keyword evidence="6" id="KW-0472">Membrane</keyword>
<evidence type="ECO:0000256" key="3">
    <source>
        <dbReference type="ARBA" id="ARBA00022475"/>
    </source>
</evidence>
<dbReference type="AlphaFoldDB" id="A0A368LG49"/>
<organism evidence="7 8">
    <name type="scientific">Vibrio casei</name>
    <dbReference type="NCBI Taxonomy" id="673372"/>
    <lineage>
        <taxon>Bacteria</taxon>
        <taxon>Pseudomonadati</taxon>
        <taxon>Pseudomonadota</taxon>
        <taxon>Gammaproteobacteria</taxon>
        <taxon>Vibrionales</taxon>
        <taxon>Vibrionaceae</taxon>
        <taxon>Vibrio</taxon>
    </lineage>
</organism>
<dbReference type="GO" id="GO:0047355">
    <property type="term" value="F:CDP-glycerol glycerophosphotransferase activity"/>
    <property type="evidence" value="ECO:0007669"/>
    <property type="project" value="InterPro"/>
</dbReference>
<evidence type="ECO:0000256" key="1">
    <source>
        <dbReference type="ARBA" id="ARBA00004202"/>
    </source>
</evidence>
<evidence type="ECO:0000256" key="6">
    <source>
        <dbReference type="ARBA" id="ARBA00023136"/>
    </source>
</evidence>
<dbReference type="SUPFAM" id="SSF53756">
    <property type="entry name" value="UDP-Glycosyltransferase/glycogen phosphorylase"/>
    <property type="match status" value="1"/>
</dbReference>
<dbReference type="Proteomes" id="UP000252479">
    <property type="component" value="Unassembled WGS sequence"/>
</dbReference>
<dbReference type="InterPro" id="IPR043149">
    <property type="entry name" value="TagF_N"/>
</dbReference>
<sequence length="421" mass="49321">MVELRPIFYESVSKMKKIKMLLKQLLSKTGALDFYIKQLYIHLTVLIYKLKHTQVAVNQDQFVFESFQGKSASDSPYAIYLELKKIKPNAQFIWVFAELNHPDSLRLSQELNTKCVERGKTEYFQAYASSQYWIVNCRLPYRLIPRKSQVLLQCWHGTPLKKLGLDIAVENHPTSSLQAMHFAYQWEGKRCDYFLSPSPYASQCFTTSFALKRSQILEVGYPRNDDLINHKHDKAYQNKIKETLGIDLHKKVILYAPTFRDDDFVAGKHVATNQLDNVQFKSHFSEDVQFLFRGHYFSKVEQPKDGFFINVSDYPRINDLLLIADEVITDYSSLFFDYLILERPVYFYMYDKDKYLNHLRGTYLNVERDMPGLVVEQQHDLIQLLIDQQYSAVKSKQFNQTYNPHEQGQSAQCVIQTILGN</sequence>
<comment type="similarity">
    <text evidence="2">Belongs to the CDP-glycerol glycerophosphotransferase family.</text>
</comment>
<dbReference type="InterPro" id="IPR051612">
    <property type="entry name" value="Teichoic_Acid_Biosynth"/>
</dbReference>
<dbReference type="Pfam" id="PF04464">
    <property type="entry name" value="Glyphos_transf"/>
    <property type="match status" value="1"/>
</dbReference>
<evidence type="ECO:0000256" key="4">
    <source>
        <dbReference type="ARBA" id="ARBA00022679"/>
    </source>
</evidence>
<dbReference type="InterPro" id="IPR043148">
    <property type="entry name" value="TagF_C"/>
</dbReference>